<dbReference type="EMBL" id="MU001687">
    <property type="protein sequence ID" value="KAF2455366.1"/>
    <property type="molecule type" value="Genomic_DNA"/>
</dbReference>
<protein>
    <submittedName>
        <fullName evidence="1">Uncharacterized protein</fullName>
    </submittedName>
</protein>
<dbReference type="OrthoDB" id="5425890at2759"/>
<organism evidence="1 2">
    <name type="scientific">Lineolata rhizophorae</name>
    <dbReference type="NCBI Taxonomy" id="578093"/>
    <lineage>
        <taxon>Eukaryota</taxon>
        <taxon>Fungi</taxon>
        <taxon>Dikarya</taxon>
        <taxon>Ascomycota</taxon>
        <taxon>Pezizomycotina</taxon>
        <taxon>Dothideomycetes</taxon>
        <taxon>Dothideomycetes incertae sedis</taxon>
        <taxon>Lineolatales</taxon>
        <taxon>Lineolataceae</taxon>
        <taxon>Lineolata</taxon>
    </lineage>
</organism>
<reference evidence="1" key="1">
    <citation type="journal article" date="2020" name="Stud. Mycol.">
        <title>101 Dothideomycetes genomes: a test case for predicting lifestyles and emergence of pathogens.</title>
        <authorList>
            <person name="Haridas S."/>
            <person name="Albert R."/>
            <person name="Binder M."/>
            <person name="Bloem J."/>
            <person name="Labutti K."/>
            <person name="Salamov A."/>
            <person name="Andreopoulos B."/>
            <person name="Baker S."/>
            <person name="Barry K."/>
            <person name="Bills G."/>
            <person name="Bluhm B."/>
            <person name="Cannon C."/>
            <person name="Castanera R."/>
            <person name="Culley D."/>
            <person name="Daum C."/>
            <person name="Ezra D."/>
            <person name="Gonzalez J."/>
            <person name="Henrissat B."/>
            <person name="Kuo A."/>
            <person name="Liang C."/>
            <person name="Lipzen A."/>
            <person name="Lutzoni F."/>
            <person name="Magnuson J."/>
            <person name="Mondo S."/>
            <person name="Nolan M."/>
            <person name="Ohm R."/>
            <person name="Pangilinan J."/>
            <person name="Park H.-J."/>
            <person name="Ramirez L."/>
            <person name="Alfaro M."/>
            <person name="Sun H."/>
            <person name="Tritt A."/>
            <person name="Yoshinaga Y."/>
            <person name="Zwiers L.-H."/>
            <person name="Turgeon B."/>
            <person name="Goodwin S."/>
            <person name="Spatafora J."/>
            <person name="Crous P."/>
            <person name="Grigoriev I."/>
        </authorList>
    </citation>
    <scope>NUCLEOTIDE SEQUENCE</scope>
    <source>
        <strain evidence="1">ATCC 16933</strain>
    </source>
</reference>
<accession>A0A6A6NUG9</accession>
<gene>
    <name evidence="1" type="ORF">BDY21DRAFT_276724</name>
</gene>
<name>A0A6A6NUG9_9PEZI</name>
<feature type="non-terminal residue" evidence="1">
    <location>
        <position position="59"/>
    </location>
</feature>
<keyword evidence="2" id="KW-1185">Reference proteome</keyword>
<dbReference type="Proteomes" id="UP000799766">
    <property type="component" value="Unassembled WGS sequence"/>
</dbReference>
<dbReference type="AlphaFoldDB" id="A0A6A6NUG9"/>
<evidence type="ECO:0000313" key="1">
    <source>
        <dbReference type="EMBL" id="KAF2455366.1"/>
    </source>
</evidence>
<evidence type="ECO:0000313" key="2">
    <source>
        <dbReference type="Proteomes" id="UP000799766"/>
    </source>
</evidence>
<proteinExistence type="predicted"/>
<sequence>ENVYNINQTGVMLSILSSLKVLVGKHDLRTYRGAGIKRTMVTATECIPADSMSPYPLII</sequence>
<feature type="non-terminal residue" evidence="1">
    <location>
        <position position="1"/>
    </location>
</feature>